<organism evidence="1 2">
    <name type="scientific">Pseudomonas fluorescens</name>
    <dbReference type="NCBI Taxonomy" id="294"/>
    <lineage>
        <taxon>Bacteria</taxon>
        <taxon>Pseudomonadati</taxon>
        <taxon>Pseudomonadota</taxon>
        <taxon>Gammaproteobacteria</taxon>
        <taxon>Pseudomonadales</taxon>
        <taxon>Pseudomonadaceae</taxon>
        <taxon>Pseudomonas</taxon>
    </lineage>
</organism>
<sequence length="164" mass="17744">MAFDAFIQLEGIKGESTDDKHKDWIEIQNYGFGASQSQSSTASSAGNLSSARVDIHNFTFTHNLDLASVKLFEYCCTGQHVPKVTVTLNRSGGDKTKYMEYKMSDVLISSVSRGGDTQASEDVPIECVTLAFGKLEMTYTKLGIDGKAAGNASAGWDLKANKKV</sequence>
<evidence type="ECO:0000313" key="2">
    <source>
        <dbReference type="Proteomes" id="UP000325723"/>
    </source>
</evidence>
<dbReference type="Proteomes" id="UP000325723">
    <property type="component" value="Unassembled WGS sequence"/>
</dbReference>
<dbReference type="EMBL" id="CABVIE010000002">
    <property type="protein sequence ID" value="VVO62777.1"/>
    <property type="molecule type" value="Genomic_DNA"/>
</dbReference>
<dbReference type="NCBIfam" id="TIGR03344">
    <property type="entry name" value="VI_effect_Hcp1"/>
    <property type="match status" value="1"/>
</dbReference>
<dbReference type="InterPro" id="IPR036624">
    <property type="entry name" value="Hcp1-lik_sf"/>
</dbReference>
<dbReference type="PANTHER" id="PTHR36152">
    <property type="entry name" value="CYTOPLASMIC PROTEIN-RELATED"/>
    <property type="match status" value="1"/>
</dbReference>
<accession>A0A8H2RRW5</accession>
<reference evidence="1 2" key="1">
    <citation type="submission" date="2019-09" db="EMBL/GenBank/DDBJ databases">
        <authorList>
            <person name="Chandra G."/>
            <person name="Truman W A."/>
        </authorList>
    </citation>
    <scope>NUCLEOTIDE SEQUENCE [LARGE SCALE GENOMIC DNA]</scope>
    <source>
        <strain evidence="1">PS900</strain>
    </source>
</reference>
<protein>
    <submittedName>
        <fullName evidence="1">Protein hcp1</fullName>
    </submittedName>
</protein>
<comment type="caution">
    <text evidence="1">The sequence shown here is derived from an EMBL/GenBank/DDBJ whole genome shotgun (WGS) entry which is preliminary data.</text>
</comment>
<dbReference type="InterPro" id="IPR053165">
    <property type="entry name" value="HSI-I_assembly_Hcp1"/>
</dbReference>
<proteinExistence type="predicted"/>
<dbReference type="SUPFAM" id="SSF141452">
    <property type="entry name" value="Hcp1-like"/>
    <property type="match status" value="1"/>
</dbReference>
<dbReference type="InterPro" id="IPR008514">
    <property type="entry name" value="T6SS_Hcp"/>
</dbReference>
<dbReference type="AlphaFoldDB" id="A0A8H2RRW5"/>
<dbReference type="RefSeq" id="WP_150757109.1">
    <property type="nucleotide sequence ID" value="NZ_CABVIE010000002.1"/>
</dbReference>
<evidence type="ECO:0000313" key="1">
    <source>
        <dbReference type="EMBL" id="VVO62777.1"/>
    </source>
</evidence>
<name>A0A8H2RRW5_PSEFL</name>
<dbReference type="Gene3D" id="2.30.110.20">
    <property type="entry name" value="Hcp1-like"/>
    <property type="match status" value="1"/>
</dbReference>
<dbReference type="Pfam" id="PF05638">
    <property type="entry name" value="T6SS_HCP"/>
    <property type="match status" value="1"/>
</dbReference>
<gene>
    <name evidence="1" type="primary">hcp1</name>
    <name evidence="1" type="ORF">PS900_00886</name>
</gene>
<dbReference type="PANTHER" id="PTHR36152:SF5">
    <property type="entry name" value="PROTEIN HCP1"/>
    <property type="match status" value="1"/>
</dbReference>